<keyword evidence="2" id="KW-1185">Reference proteome</keyword>
<protein>
    <submittedName>
        <fullName evidence="1">Disease resistance protein</fullName>
    </submittedName>
</protein>
<reference evidence="1 2" key="3">
    <citation type="submission" date="2019-11" db="EMBL/GenBank/DDBJ databases">
        <title>A de novo genome assembly of a pear dwarfing rootstock.</title>
        <authorList>
            <person name="Wang F."/>
            <person name="Wang J."/>
            <person name="Li S."/>
            <person name="Zhang Y."/>
            <person name="Fang M."/>
            <person name="Ma L."/>
            <person name="Zhao Y."/>
            <person name="Jiang S."/>
        </authorList>
    </citation>
    <scope>NUCLEOTIDE SEQUENCE [LARGE SCALE GENOMIC DNA]</scope>
    <source>
        <strain evidence="1">S2</strain>
        <tissue evidence="1">Leaf</tissue>
    </source>
</reference>
<sequence>MKLGGMATRFKWRPTTRLYSSPGVDFRQLSEAERLALSSSLLEKTFHVYFHNRLLKTIEDK</sequence>
<evidence type="ECO:0000313" key="2">
    <source>
        <dbReference type="Proteomes" id="UP000327157"/>
    </source>
</evidence>
<comment type="caution">
    <text evidence="1">The sequence shown here is derived from an EMBL/GenBank/DDBJ whole genome shotgun (WGS) entry which is preliminary data.</text>
</comment>
<evidence type="ECO:0000313" key="1">
    <source>
        <dbReference type="EMBL" id="KAB2627341.1"/>
    </source>
</evidence>
<reference evidence="1 2" key="1">
    <citation type="submission" date="2019-09" db="EMBL/GenBank/DDBJ databases">
        <authorList>
            <person name="Ou C."/>
        </authorList>
    </citation>
    <scope>NUCLEOTIDE SEQUENCE [LARGE SCALE GENOMIC DNA]</scope>
    <source>
        <strain evidence="1">S2</strain>
        <tissue evidence="1">Leaf</tissue>
    </source>
</reference>
<accession>A0A5N5HMB9</accession>
<dbReference type="EMBL" id="SMOL01000157">
    <property type="protein sequence ID" value="KAB2627341.1"/>
    <property type="molecule type" value="Genomic_DNA"/>
</dbReference>
<proteinExistence type="predicted"/>
<name>A0A5N5HMB9_9ROSA</name>
<organism evidence="1 2">
    <name type="scientific">Pyrus ussuriensis x Pyrus communis</name>
    <dbReference type="NCBI Taxonomy" id="2448454"/>
    <lineage>
        <taxon>Eukaryota</taxon>
        <taxon>Viridiplantae</taxon>
        <taxon>Streptophyta</taxon>
        <taxon>Embryophyta</taxon>
        <taxon>Tracheophyta</taxon>
        <taxon>Spermatophyta</taxon>
        <taxon>Magnoliopsida</taxon>
        <taxon>eudicotyledons</taxon>
        <taxon>Gunneridae</taxon>
        <taxon>Pentapetalae</taxon>
        <taxon>rosids</taxon>
        <taxon>fabids</taxon>
        <taxon>Rosales</taxon>
        <taxon>Rosaceae</taxon>
        <taxon>Amygdaloideae</taxon>
        <taxon>Maleae</taxon>
        <taxon>Pyrus</taxon>
    </lineage>
</organism>
<dbReference type="AlphaFoldDB" id="A0A5N5HMB9"/>
<gene>
    <name evidence="1" type="ORF">D8674_020959</name>
</gene>
<dbReference type="Proteomes" id="UP000327157">
    <property type="component" value="Chromosome 2"/>
</dbReference>
<reference evidence="2" key="2">
    <citation type="submission" date="2019-10" db="EMBL/GenBank/DDBJ databases">
        <title>A de novo genome assembly of a pear dwarfing rootstock.</title>
        <authorList>
            <person name="Wang F."/>
            <person name="Wang J."/>
            <person name="Li S."/>
            <person name="Zhang Y."/>
            <person name="Fang M."/>
            <person name="Ma L."/>
            <person name="Zhao Y."/>
            <person name="Jiang S."/>
        </authorList>
    </citation>
    <scope>NUCLEOTIDE SEQUENCE [LARGE SCALE GENOMIC DNA]</scope>
</reference>